<name>A0A8U0UCX0_SALNM</name>
<keyword evidence="3" id="KW-1185">Reference proteome</keyword>
<dbReference type="PANTHER" id="PTHR21255:SF55">
    <property type="entry name" value="DYNEIN LIGHT CHAIN TCTEX-TYPE 4"/>
    <property type="match status" value="1"/>
</dbReference>
<dbReference type="AlphaFoldDB" id="A0A8U0UCX0"/>
<proteinExistence type="inferred from homology"/>
<dbReference type="Pfam" id="PF03645">
    <property type="entry name" value="Tctex-1"/>
    <property type="match status" value="1"/>
</dbReference>
<dbReference type="GO" id="GO:0007018">
    <property type="term" value="P:microtubule-based movement"/>
    <property type="evidence" value="ECO:0007669"/>
    <property type="project" value="TreeGrafter"/>
</dbReference>
<dbReference type="InterPro" id="IPR005334">
    <property type="entry name" value="Tctex-1-like"/>
</dbReference>
<protein>
    <submittedName>
        <fullName evidence="4">Dynein light chain Tctex-type protein 2</fullName>
    </submittedName>
</protein>
<accession>A0A8U0UCX0</accession>
<evidence type="ECO:0000256" key="2">
    <source>
        <dbReference type="SAM" id="MobiDB-lite"/>
    </source>
</evidence>
<comment type="similarity">
    <text evidence="1">Belongs to the dynein light chain Tctex-type family.</text>
</comment>
<feature type="region of interest" description="Disordered" evidence="2">
    <location>
        <begin position="1"/>
        <end position="22"/>
    </location>
</feature>
<dbReference type="PANTHER" id="PTHR21255">
    <property type="entry name" value="T-COMPLEX-ASSOCIATED-TESTIS-EXPRESSED 1/ DYNEIN LIGHT CHAIN"/>
    <property type="match status" value="1"/>
</dbReference>
<evidence type="ECO:0000313" key="4">
    <source>
        <dbReference type="RefSeq" id="XP_038847276.1"/>
    </source>
</evidence>
<dbReference type="RefSeq" id="XP_038847276.1">
    <property type="nucleotide sequence ID" value="XM_038991348.1"/>
</dbReference>
<dbReference type="GO" id="GO:0005868">
    <property type="term" value="C:cytoplasmic dynein complex"/>
    <property type="evidence" value="ECO:0007669"/>
    <property type="project" value="TreeGrafter"/>
</dbReference>
<dbReference type="Proteomes" id="UP000808372">
    <property type="component" value="Chromosome 4"/>
</dbReference>
<dbReference type="GeneID" id="120046266"/>
<dbReference type="CDD" id="cd21460">
    <property type="entry name" value="DLC-like_TCTEX1D3"/>
    <property type="match status" value="1"/>
</dbReference>
<organism evidence="3 4">
    <name type="scientific">Salvelinus namaycush</name>
    <name type="common">Lake trout</name>
    <name type="synonym">Salmo namaycush</name>
    <dbReference type="NCBI Taxonomy" id="8040"/>
    <lineage>
        <taxon>Eukaryota</taxon>
        <taxon>Metazoa</taxon>
        <taxon>Chordata</taxon>
        <taxon>Craniata</taxon>
        <taxon>Vertebrata</taxon>
        <taxon>Euteleostomi</taxon>
        <taxon>Actinopterygii</taxon>
        <taxon>Neopterygii</taxon>
        <taxon>Teleostei</taxon>
        <taxon>Protacanthopterygii</taxon>
        <taxon>Salmoniformes</taxon>
        <taxon>Salmonidae</taxon>
        <taxon>Salmoninae</taxon>
        <taxon>Salvelinus</taxon>
    </lineage>
</organism>
<sequence length="169" mass="19488">MSERRGSIMKGIHKDSHTDRLRGSTMDIEMHDDDDSHPVKRGSSVWKSGFKGKLANTYRLGPKQKFLPHLIQKKGEELMNQAFGELAYDHDNCRDVADKVAADILAFCKEQVFDRYRYVARVVVGDKKGQTVKIASRTLWDDEKDNFLTLNFENRHLFAVGMVFAIYFE</sequence>
<dbReference type="Gene3D" id="3.30.1140.40">
    <property type="entry name" value="Tctex-1"/>
    <property type="match status" value="1"/>
</dbReference>
<evidence type="ECO:0000313" key="3">
    <source>
        <dbReference type="Proteomes" id="UP000808372"/>
    </source>
</evidence>
<dbReference type="GO" id="GO:0005737">
    <property type="term" value="C:cytoplasm"/>
    <property type="evidence" value="ECO:0007669"/>
    <property type="project" value="TreeGrafter"/>
</dbReference>
<dbReference type="InterPro" id="IPR038586">
    <property type="entry name" value="Tctex-1-like_sf"/>
</dbReference>
<evidence type="ECO:0000256" key="1">
    <source>
        <dbReference type="ARBA" id="ARBA00005361"/>
    </source>
</evidence>
<reference evidence="4" key="1">
    <citation type="submission" date="2025-08" db="UniProtKB">
        <authorList>
            <consortium name="RefSeq"/>
        </authorList>
    </citation>
    <scope>IDENTIFICATION</scope>
    <source>
        <tissue evidence="4">White muscle</tissue>
    </source>
</reference>
<dbReference type="KEGG" id="snh:120046266"/>
<dbReference type="OrthoDB" id="10260741at2759"/>
<gene>
    <name evidence="4" type="primary">LOC120046266</name>
</gene>
<dbReference type="GO" id="GO:0045505">
    <property type="term" value="F:dynein intermediate chain binding"/>
    <property type="evidence" value="ECO:0007669"/>
    <property type="project" value="TreeGrafter"/>
</dbReference>